<keyword evidence="3" id="KW-0998">Cell outer membrane</keyword>
<protein>
    <submittedName>
        <fullName evidence="8">TonB-dependent receptor domain-containing protein</fullName>
    </submittedName>
</protein>
<evidence type="ECO:0000259" key="6">
    <source>
        <dbReference type="Pfam" id="PF00593"/>
    </source>
</evidence>
<dbReference type="PANTHER" id="PTHR40980">
    <property type="entry name" value="PLUG DOMAIN-CONTAINING PROTEIN"/>
    <property type="match status" value="1"/>
</dbReference>
<dbReference type="SUPFAM" id="SSF56935">
    <property type="entry name" value="Porins"/>
    <property type="match status" value="1"/>
</dbReference>
<name>A0ABW4N5I3_9CAUL</name>
<evidence type="ECO:0000313" key="8">
    <source>
        <dbReference type="EMBL" id="MFD1785033.1"/>
    </source>
</evidence>
<gene>
    <name evidence="8" type="ORF">ACFSC0_16645</name>
</gene>
<feature type="domain" description="TonB-dependent receptor plug" evidence="7">
    <location>
        <begin position="55"/>
        <end position="153"/>
    </location>
</feature>
<sequence>MTHSTRPLLGLLLCTSALLAPGLVHAQASGQAAPPAEGEVEELVVRGRYIPEVMRETSEVTSVATAEDLQRQGDDTAALALTRLAGLSVVSGKFVYVRGLGERYSSAMLNGSPLPSPEPLQRVVPLDLFPSNVLASVNVQKTYSVNYPGEFGGGLIDLRTLAVPDEPFLTVGASIGANFETTLKRGLTYYGGDLDWLGVDDGTRKLPSAVRAAIETGRRIDSTNFSDAELQVIGQSFQNANINVLQNLGDVPFNGSFDISGGRSWALDWGTLGFVAVGGFDSSWSTRRATQQEGVVSLDGLSVQEDLTSFSTQNDIVINALVSGALEMDNHAIQWTNFYVRNVTKETRSVEGESARASNFIRDDHTAWYQRELFDTQLTGEHEFGDLEIDWRGSYARTERDAPYERQVRYRLVDGNYLHNPQSDANFIRFGELEDTAASAAVDFRYRWENPWFTDTTLSAGLAWMDTDRFSDQRVFRFTTTTTPPLSFQMQRVDYLYSDYNIGPNGLILREVTGSEGAAAYEAGLTTRAAYAQFEGEVLPAVRLTLGVRYEEGEQTVQAVDLFDTGVPLEGRKLENDYVLPAGTITWNFAEDQQLRFGASKTIARPQFREQAPQLYLDPESDRTFIGNPFLLDSELLNLDLRYERYFDRGQFATLGAFYKDIDRPIESVVNESGSGLQQSFLNAPRAVLYGVEGEFKKYFEPSFGVSWIDDKRWLIAANYTYTKSEVRADEGDVVFPRTEAGRPAPATTFVTDGSRLQGQSEHLANLQFGFESLDEMTQATFLLNYASERITARGQAGAPDFVQDPGVMLDFTFRHRFENWGREFTFGVEARNLLGEEFIESQELGGDEIILNGYELGTSLSVSLSTRF</sequence>
<evidence type="ECO:0000256" key="2">
    <source>
        <dbReference type="ARBA" id="ARBA00023136"/>
    </source>
</evidence>
<evidence type="ECO:0000256" key="4">
    <source>
        <dbReference type="RuleBase" id="RU003357"/>
    </source>
</evidence>
<dbReference type="Pfam" id="PF07715">
    <property type="entry name" value="Plug"/>
    <property type="match status" value="1"/>
</dbReference>
<reference evidence="9" key="1">
    <citation type="journal article" date="2019" name="Int. J. Syst. Evol. Microbiol.">
        <title>The Global Catalogue of Microorganisms (GCM) 10K type strain sequencing project: providing services to taxonomists for standard genome sequencing and annotation.</title>
        <authorList>
            <consortium name="The Broad Institute Genomics Platform"/>
            <consortium name="The Broad Institute Genome Sequencing Center for Infectious Disease"/>
            <person name="Wu L."/>
            <person name="Ma J."/>
        </authorList>
    </citation>
    <scope>NUCLEOTIDE SEQUENCE [LARGE SCALE GENOMIC DNA]</scope>
    <source>
        <strain evidence="9">DFY28</strain>
    </source>
</reference>
<keyword evidence="4" id="KW-0798">TonB box</keyword>
<dbReference type="Pfam" id="PF00593">
    <property type="entry name" value="TonB_dep_Rec_b-barrel"/>
    <property type="match status" value="1"/>
</dbReference>
<dbReference type="PANTHER" id="PTHR40980:SF5">
    <property type="entry name" value="TONB-DEPENDENT RECEPTOR"/>
    <property type="match status" value="1"/>
</dbReference>
<dbReference type="Gene3D" id="2.40.170.20">
    <property type="entry name" value="TonB-dependent receptor, beta-barrel domain"/>
    <property type="match status" value="1"/>
</dbReference>
<evidence type="ECO:0000256" key="3">
    <source>
        <dbReference type="ARBA" id="ARBA00023237"/>
    </source>
</evidence>
<keyword evidence="2 4" id="KW-0472">Membrane</keyword>
<evidence type="ECO:0000256" key="1">
    <source>
        <dbReference type="ARBA" id="ARBA00004442"/>
    </source>
</evidence>
<dbReference type="Gene3D" id="2.170.130.10">
    <property type="entry name" value="TonB-dependent receptor, plug domain"/>
    <property type="match status" value="1"/>
</dbReference>
<dbReference type="InterPro" id="IPR036942">
    <property type="entry name" value="Beta-barrel_TonB_sf"/>
</dbReference>
<proteinExistence type="inferred from homology"/>
<keyword evidence="9" id="KW-1185">Reference proteome</keyword>
<dbReference type="InterPro" id="IPR012910">
    <property type="entry name" value="Plug_dom"/>
</dbReference>
<dbReference type="EMBL" id="JBHUEY010000006">
    <property type="protein sequence ID" value="MFD1785033.1"/>
    <property type="molecule type" value="Genomic_DNA"/>
</dbReference>
<keyword evidence="8" id="KW-0675">Receptor</keyword>
<accession>A0ABW4N5I3</accession>
<feature type="domain" description="TonB-dependent receptor-like beta-barrel" evidence="6">
    <location>
        <begin position="368"/>
        <end position="834"/>
    </location>
</feature>
<comment type="similarity">
    <text evidence="4">Belongs to the TonB-dependent receptor family.</text>
</comment>
<feature type="signal peptide" evidence="5">
    <location>
        <begin position="1"/>
        <end position="26"/>
    </location>
</feature>
<dbReference type="RefSeq" id="WP_377281990.1">
    <property type="nucleotide sequence ID" value="NZ_JBHRSI010000005.1"/>
</dbReference>
<comment type="subcellular location">
    <subcellularLocation>
        <location evidence="1 4">Cell outer membrane</location>
    </subcellularLocation>
</comment>
<organism evidence="8 9">
    <name type="scientific">Phenylobacterium terrae</name>
    <dbReference type="NCBI Taxonomy" id="2665495"/>
    <lineage>
        <taxon>Bacteria</taxon>
        <taxon>Pseudomonadati</taxon>
        <taxon>Pseudomonadota</taxon>
        <taxon>Alphaproteobacteria</taxon>
        <taxon>Caulobacterales</taxon>
        <taxon>Caulobacteraceae</taxon>
        <taxon>Phenylobacterium</taxon>
    </lineage>
</organism>
<keyword evidence="5" id="KW-0732">Signal</keyword>
<evidence type="ECO:0000259" key="7">
    <source>
        <dbReference type="Pfam" id="PF07715"/>
    </source>
</evidence>
<comment type="caution">
    <text evidence="8">The sequence shown here is derived from an EMBL/GenBank/DDBJ whole genome shotgun (WGS) entry which is preliminary data.</text>
</comment>
<evidence type="ECO:0000256" key="5">
    <source>
        <dbReference type="SAM" id="SignalP"/>
    </source>
</evidence>
<dbReference type="Proteomes" id="UP001597237">
    <property type="component" value="Unassembled WGS sequence"/>
</dbReference>
<dbReference type="InterPro" id="IPR000531">
    <property type="entry name" value="Beta-barrel_TonB"/>
</dbReference>
<dbReference type="InterPro" id="IPR037066">
    <property type="entry name" value="Plug_dom_sf"/>
</dbReference>
<evidence type="ECO:0000313" key="9">
    <source>
        <dbReference type="Proteomes" id="UP001597237"/>
    </source>
</evidence>
<feature type="chain" id="PRO_5045890439" evidence="5">
    <location>
        <begin position="27"/>
        <end position="869"/>
    </location>
</feature>